<comment type="caution">
    <text evidence="2">The sequence shown here is derived from an EMBL/GenBank/DDBJ whole genome shotgun (WGS) entry which is preliminary data.</text>
</comment>
<dbReference type="Proteomes" id="UP000216339">
    <property type="component" value="Unassembled WGS sequence"/>
</dbReference>
<reference evidence="2 3" key="1">
    <citation type="submission" date="2016-11" db="EMBL/GenBank/DDBJ databases">
        <title>Study of marine rhodopsin-containing bacteria.</title>
        <authorList>
            <person name="Yoshizawa S."/>
            <person name="Kumagai Y."/>
            <person name="Kogure K."/>
        </authorList>
    </citation>
    <scope>NUCLEOTIDE SEQUENCE [LARGE SCALE GENOMIC DNA]</scope>
    <source>
        <strain evidence="2 3">SAORIC-28</strain>
    </source>
</reference>
<evidence type="ECO:0000313" key="3">
    <source>
        <dbReference type="Proteomes" id="UP000216339"/>
    </source>
</evidence>
<protein>
    <submittedName>
        <fullName evidence="2">Uncharacterized protein</fullName>
    </submittedName>
</protein>
<feature type="transmembrane region" description="Helical" evidence="1">
    <location>
        <begin position="27"/>
        <end position="48"/>
    </location>
</feature>
<keyword evidence="3" id="KW-1185">Reference proteome</keyword>
<keyword evidence="1" id="KW-1133">Transmembrane helix</keyword>
<dbReference type="AlphaFoldDB" id="A0A271J0T5"/>
<gene>
    <name evidence="2" type="ORF">BSZ37_12090</name>
</gene>
<keyword evidence="1" id="KW-0812">Transmembrane</keyword>
<sequence length="61" mass="6447">MPALLLLLLQDADLASRVVADGQMDPAALAFLAVSWACVLGLTGWAFARILRKPTPSAPEL</sequence>
<organism evidence="2 3">
    <name type="scientific">Rubrivirga marina</name>
    <dbReference type="NCBI Taxonomy" id="1196024"/>
    <lineage>
        <taxon>Bacteria</taxon>
        <taxon>Pseudomonadati</taxon>
        <taxon>Rhodothermota</taxon>
        <taxon>Rhodothermia</taxon>
        <taxon>Rhodothermales</taxon>
        <taxon>Rubricoccaceae</taxon>
        <taxon>Rubrivirga</taxon>
    </lineage>
</organism>
<proteinExistence type="predicted"/>
<dbReference type="EMBL" id="MQWD01000001">
    <property type="protein sequence ID" value="PAP77112.1"/>
    <property type="molecule type" value="Genomic_DNA"/>
</dbReference>
<dbReference type="RefSeq" id="WP_095510779.1">
    <property type="nucleotide sequence ID" value="NZ_MQWD01000001.1"/>
</dbReference>
<evidence type="ECO:0000256" key="1">
    <source>
        <dbReference type="SAM" id="Phobius"/>
    </source>
</evidence>
<evidence type="ECO:0000313" key="2">
    <source>
        <dbReference type="EMBL" id="PAP77112.1"/>
    </source>
</evidence>
<accession>A0A271J0T5</accession>
<keyword evidence="1" id="KW-0472">Membrane</keyword>
<name>A0A271J0T5_9BACT</name>